<evidence type="ECO:0000256" key="9">
    <source>
        <dbReference type="ARBA" id="ARBA00023264"/>
    </source>
</evidence>
<comment type="caution">
    <text evidence="11">The sequence shown here is derived from an EMBL/GenBank/DDBJ whole genome shotgun (WGS) entry which is preliminary data.</text>
</comment>
<feature type="transmembrane region" description="Helical" evidence="10">
    <location>
        <begin position="150"/>
        <end position="183"/>
    </location>
</feature>
<feature type="transmembrane region" description="Helical" evidence="10">
    <location>
        <begin position="86"/>
        <end position="110"/>
    </location>
</feature>
<proteinExistence type="inferred from homology"/>
<dbReference type="UniPathway" id="UPA00085"/>
<evidence type="ECO:0000256" key="1">
    <source>
        <dbReference type="ARBA" id="ARBA00022475"/>
    </source>
</evidence>
<keyword evidence="8 10" id="KW-0594">Phospholipid biosynthesis</keyword>
<evidence type="ECO:0000256" key="8">
    <source>
        <dbReference type="ARBA" id="ARBA00023209"/>
    </source>
</evidence>
<dbReference type="GO" id="GO:0043772">
    <property type="term" value="F:acyl-phosphate glycerol-3-phosphate acyltransferase activity"/>
    <property type="evidence" value="ECO:0007669"/>
    <property type="project" value="UniProtKB-UniRule"/>
</dbReference>
<reference evidence="12" key="1">
    <citation type="submission" date="2017-09" db="EMBL/GenBank/DDBJ databases">
        <title>Depth-based differentiation of microbial function through sediment-hosted aquifers and enrichment of novel symbionts in the deep terrestrial subsurface.</title>
        <authorList>
            <person name="Probst A.J."/>
            <person name="Ladd B."/>
            <person name="Jarett J.K."/>
            <person name="Geller-Mcgrath D.E."/>
            <person name="Sieber C.M.K."/>
            <person name="Emerson J.B."/>
            <person name="Anantharaman K."/>
            <person name="Thomas B.C."/>
            <person name="Malmstrom R."/>
            <person name="Stieglmeier M."/>
            <person name="Klingl A."/>
            <person name="Woyke T."/>
            <person name="Ryan C.M."/>
            <person name="Banfield J.F."/>
        </authorList>
    </citation>
    <scope>NUCLEOTIDE SEQUENCE [LARGE SCALE GENOMIC DNA]</scope>
</reference>
<comment type="catalytic activity">
    <reaction evidence="10">
        <text>an acyl phosphate + sn-glycerol 3-phosphate = a 1-acyl-sn-glycero-3-phosphate + phosphate</text>
        <dbReference type="Rhea" id="RHEA:34075"/>
        <dbReference type="ChEBI" id="CHEBI:43474"/>
        <dbReference type="ChEBI" id="CHEBI:57597"/>
        <dbReference type="ChEBI" id="CHEBI:57970"/>
        <dbReference type="ChEBI" id="CHEBI:59918"/>
        <dbReference type="EC" id="2.3.1.275"/>
    </reaction>
</comment>
<keyword evidence="11" id="KW-0012">Acyltransferase</keyword>
<name>A0A2M7T7E6_9ACTN</name>
<evidence type="ECO:0000256" key="4">
    <source>
        <dbReference type="ARBA" id="ARBA00022692"/>
    </source>
</evidence>
<comment type="subunit">
    <text evidence="10">Probably interacts with PlsX.</text>
</comment>
<sequence length="210" mass="22215">MLLLVLSIALLIAFAYILGSVPFGLVIAKVFYRVDIRQHGSGNIGATNCLRTLGPIAGFLVLTADVLKAMIPILIAQAVLSDSPDIVPLMSVIVGLSAVIGHSYSIFLGFSGGKGMATASGIILALWPWAAPILVGIWLLVIALTRYVSLASIIVALTLPVLVAILYPSTVYIAFSLLVGLVVVYRHRSNISRLLAGTELKMGEKSMEAD</sequence>
<dbReference type="PANTHER" id="PTHR30309:SF0">
    <property type="entry name" value="GLYCEROL-3-PHOSPHATE ACYLTRANSFERASE-RELATED"/>
    <property type="match status" value="1"/>
</dbReference>
<feature type="transmembrane region" description="Helical" evidence="10">
    <location>
        <begin position="6"/>
        <end position="32"/>
    </location>
</feature>
<evidence type="ECO:0000313" key="11">
    <source>
        <dbReference type="EMBL" id="PIZ38183.1"/>
    </source>
</evidence>
<dbReference type="SMART" id="SM01207">
    <property type="entry name" value="G3P_acyltransf"/>
    <property type="match status" value="1"/>
</dbReference>
<evidence type="ECO:0000256" key="3">
    <source>
        <dbReference type="ARBA" id="ARBA00022679"/>
    </source>
</evidence>
<dbReference type="HAMAP" id="MF_01043">
    <property type="entry name" value="PlsY"/>
    <property type="match status" value="1"/>
</dbReference>
<accession>A0A2M7T7E6</accession>
<comment type="subcellular location">
    <subcellularLocation>
        <location evidence="10">Cell membrane</location>
        <topology evidence="10">Multi-pass membrane protein</topology>
    </subcellularLocation>
</comment>
<dbReference type="InterPro" id="IPR003811">
    <property type="entry name" value="G3P_acylTferase_PlsY"/>
</dbReference>
<dbReference type="AlphaFoldDB" id="A0A2M7T7E6"/>
<dbReference type="Pfam" id="PF02660">
    <property type="entry name" value="G3P_acyltransf"/>
    <property type="match status" value="1"/>
</dbReference>
<protein>
    <recommendedName>
        <fullName evidence="10">Glycerol-3-phosphate acyltransferase</fullName>
    </recommendedName>
    <alternativeName>
        <fullName evidence="10">Acyl-PO4 G3P acyltransferase</fullName>
    </alternativeName>
    <alternativeName>
        <fullName evidence="10">Acyl-phosphate--glycerol-3-phosphate acyltransferase</fullName>
    </alternativeName>
    <alternativeName>
        <fullName evidence="10">G3P acyltransferase</fullName>
        <shortName evidence="10">GPAT</shortName>
        <ecNumber evidence="10">2.3.1.275</ecNumber>
    </alternativeName>
    <alternativeName>
        <fullName evidence="10">Lysophosphatidic acid synthase</fullName>
        <shortName evidence="10">LPA synthase</shortName>
    </alternativeName>
</protein>
<dbReference type="EMBL" id="PFNG01000157">
    <property type="protein sequence ID" value="PIZ38183.1"/>
    <property type="molecule type" value="Genomic_DNA"/>
</dbReference>
<dbReference type="GO" id="GO:0005886">
    <property type="term" value="C:plasma membrane"/>
    <property type="evidence" value="ECO:0007669"/>
    <property type="project" value="UniProtKB-SubCell"/>
</dbReference>
<comment type="function">
    <text evidence="10">Catalyzes the transfer of an acyl group from acyl-phosphate (acyl-PO(4)) to glycerol-3-phosphate (G3P) to form lysophosphatidic acid (LPA). This enzyme utilizes acyl-phosphate as fatty acyl donor, but not acyl-CoA or acyl-ACP.</text>
</comment>
<feature type="transmembrane region" description="Helical" evidence="10">
    <location>
        <begin position="53"/>
        <end position="80"/>
    </location>
</feature>
<keyword evidence="5 10" id="KW-1133">Transmembrane helix</keyword>
<organism evidence="11 12">
    <name type="scientific">Candidatus Aquicultor secundus</name>
    <dbReference type="NCBI Taxonomy" id="1973895"/>
    <lineage>
        <taxon>Bacteria</taxon>
        <taxon>Bacillati</taxon>
        <taxon>Actinomycetota</taxon>
        <taxon>Candidatus Aquicultoria</taxon>
        <taxon>Candidatus Aquicultorales</taxon>
        <taxon>Candidatus Aquicultoraceae</taxon>
        <taxon>Candidatus Aquicultor</taxon>
    </lineage>
</organism>
<comment type="pathway">
    <text evidence="10">Lipid metabolism; phospholipid metabolism.</text>
</comment>
<keyword evidence="2 10" id="KW-0444">Lipid biosynthesis</keyword>
<dbReference type="GO" id="GO:0008654">
    <property type="term" value="P:phospholipid biosynthetic process"/>
    <property type="evidence" value="ECO:0007669"/>
    <property type="project" value="UniProtKB-UniRule"/>
</dbReference>
<evidence type="ECO:0000256" key="6">
    <source>
        <dbReference type="ARBA" id="ARBA00023098"/>
    </source>
</evidence>
<dbReference type="EC" id="2.3.1.275" evidence="10"/>
<gene>
    <name evidence="10 11" type="primary">plsY</name>
    <name evidence="11" type="ORF">COY37_06555</name>
</gene>
<evidence type="ECO:0000313" key="12">
    <source>
        <dbReference type="Proteomes" id="UP000230956"/>
    </source>
</evidence>
<dbReference type="Proteomes" id="UP000230956">
    <property type="component" value="Unassembled WGS sequence"/>
</dbReference>
<keyword evidence="7 10" id="KW-0472">Membrane</keyword>
<keyword evidence="1 10" id="KW-1003">Cell membrane</keyword>
<evidence type="ECO:0000256" key="5">
    <source>
        <dbReference type="ARBA" id="ARBA00022989"/>
    </source>
</evidence>
<evidence type="ECO:0000256" key="2">
    <source>
        <dbReference type="ARBA" id="ARBA00022516"/>
    </source>
</evidence>
<evidence type="ECO:0000256" key="10">
    <source>
        <dbReference type="HAMAP-Rule" id="MF_01043"/>
    </source>
</evidence>
<feature type="transmembrane region" description="Helical" evidence="10">
    <location>
        <begin position="122"/>
        <end position="144"/>
    </location>
</feature>
<keyword evidence="4 10" id="KW-0812">Transmembrane</keyword>
<comment type="similarity">
    <text evidence="10">Belongs to the PlsY family.</text>
</comment>
<dbReference type="NCBIfam" id="TIGR00023">
    <property type="entry name" value="glycerol-3-phosphate 1-O-acyltransferase PlsY"/>
    <property type="match status" value="1"/>
</dbReference>
<keyword evidence="9 10" id="KW-1208">Phospholipid metabolism</keyword>
<evidence type="ECO:0000256" key="7">
    <source>
        <dbReference type="ARBA" id="ARBA00023136"/>
    </source>
</evidence>
<dbReference type="PANTHER" id="PTHR30309">
    <property type="entry name" value="INNER MEMBRANE PROTEIN YGIH"/>
    <property type="match status" value="1"/>
</dbReference>
<keyword evidence="6 10" id="KW-0443">Lipid metabolism</keyword>
<keyword evidence="3 10" id="KW-0808">Transferase</keyword>